<reference evidence="4" key="1">
    <citation type="submission" date="2015-12" db="EMBL/GenBank/DDBJ databases">
        <title>Update maize B73 reference genome by single molecule sequencing technologies.</title>
        <authorList>
            <consortium name="Maize Genome Sequencing Project"/>
            <person name="Ware D."/>
        </authorList>
    </citation>
    <scope>NUCLEOTIDE SEQUENCE [LARGE SCALE GENOMIC DNA]</scope>
    <source>
        <tissue evidence="4">Seedling</tissue>
    </source>
</reference>
<evidence type="ECO:0000256" key="2">
    <source>
        <dbReference type="ARBA" id="ARBA00022801"/>
    </source>
</evidence>
<keyword evidence="2" id="KW-0378">Hydrolase</keyword>
<dbReference type="AlphaFoldDB" id="A0A1D6KUZ4"/>
<sequence length="330" mass="38171">MRTTVAAASPRSRCSLRCPTDMEMLLRLWKNATGQPVALLGTCCHYKLIRSCGLPYWKSAVSLPNFSNTVRKTYAISMKLCSFLFVKIFMTRYCLVASKQMVGLFLMIWARKEMKNDIRNLKVSCVGRGLMGYLGNKGSISISMALHQTSFCFVCSHLTSGQKDGDEHRRNSDVLEILKKTRFPRVCGQYERSPETILEHDRIIWLGDLNYRIALSYRSVKALVEMRNWKALLEKDQLAKEKLATRLSRCDRILWYGRGLSQLSYVRGESRFSDHRPVYSMFIAEVESINHSQIQKMSSWSSQLDIEELLPYSYGYTEIDHYGYTDLNFY</sequence>
<feature type="domain" description="Inositol polyphosphate-related phosphatase" evidence="3">
    <location>
        <begin position="20"/>
        <end position="290"/>
    </location>
</feature>
<dbReference type="Pfam" id="PF22669">
    <property type="entry name" value="Exo_endo_phos2"/>
    <property type="match status" value="1"/>
</dbReference>
<gene>
    <name evidence="4" type="ORF">ZEAMMB73_Zm00001d032935</name>
</gene>
<accession>A0A1D6KUZ4</accession>
<dbReference type="GO" id="GO:0004445">
    <property type="term" value="F:inositol-polyphosphate 5-phosphatase activity"/>
    <property type="evidence" value="ECO:0007669"/>
    <property type="project" value="InterPro"/>
</dbReference>
<organism evidence="4">
    <name type="scientific">Zea mays</name>
    <name type="common">Maize</name>
    <dbReference type="NCBI Taxonomy" id="4577"/>
    <lineage>
        <taxon>Eukaryota</taxon>
        <taxon>Viridiplantae</taxon>
        <taxon>Streptophyta</taxon>
        <taxon>Embryophyta</taxon>
        <taxon>Tracheophyta</taxon>
        <taxon>Spermatophyta</taxon>
        <taxon>Magnoliopsida</taxon>
        <taxon>Liliopsida</taxon>
        <taxon>Poales</taxon>
        <taxon>Poaceae</taxon>
        <taxon>PACMAD clade</taxon>
        <taxon>Panicoideae</taxon>
        <taxon>Andropogonodae</taxon>
        <taxon>Andropogoneae</taxon>
        <taxon>Tripsacinae</taxon>
        <taxon>Zea</taxon>
    </lineage>
</organism>
<dbReference type="GO" id="GO:0046856">
    <property type="term" value="P:phosphatidylinositol dephosphorylation"/>
    <property type="evidence" value="ECO:0007669"/>
    <property type="project" value="InterPro"/>
</dbReference>
<evidence type="ECO:0000313" key="4">
    <source>
        <dbReference type="EMBL" id="ONM06372.1"/>
    </source>
</evidence>
<dbReference type="PANTHER" id="PTHR45666:SF2">
    <property type="entry name" value="OS10G0422500 PROTEIN"/>
    <property type="match status" value="1"/>
</dbReference>
<dbReference type="SMART" id="SM00128">
    <property type="entry name" value="IPPc"/>
    <property type="match status" value="1"/>
</dbReference>
<protein>
    <submittedName>
        <fullName evidence="4">Type IV inositol polyphosphate 5-phosphatase 7</fullName>
    </submittedName>
</protein>
<dbReference type="ExpressionAtlas" id="A0A1D6KUZ4">
    <property type="expression patterns" value="baseline and differential"/>
</dbReference>
<proteinExistence type="inferred from homology"/>
<dbReference type="Gene3D" id="3.60.10.10">
    <property type="entry name" value="Endonuclease/exonuclease/phosphatase"/>
    <property type="match status" value="2"/>
</dbReference>
<dbReference type="SUPFAM" id="SSF56219">
    <property type="entry name" value="DNase I-like"/>
    <property type="match status" value="1"/>
</dbReference>
<name>A0A1D6KUZ4_MAIZE</name>
<dbReference type="PANTHER" id="PTHR45666">
    <property type="entry name" value="TYPE IV INOSITOL POLYPHOSPHATE 5-PHOSPHATASE 9"/>
    <property type="match status" value="1"/>
</dbReference>
<dbReference type="InterPro" id="IPR045849">
    <property type="entry name" value="IP5P_plant"/>
</dbReference>
<evidence type="ECO:0000256" key="1">
    <source>
        <dbReference type="ARBA" id="ARBA00010768"/>
    </source>
</evidence>
<comment type="similarity">
    <text evidence="1">Belongs to the inositol polyphosphate 5-phosphatase family.</text>
</comment>
<dbReference type="InterPro" id="IPR000300">
    <property type="entry name" value="IPPc"/>
</dbReference>
<dbReference type="InterPro" id="IPR036691">
    <property type="entry name" value="Endo/exonu/phosph_ase_sf"/>
</dbReference>
<evidence type="ECO:0000259" key="3">
    <source>
        <dbReference type="SMART" id="SM00128"/>
    </source>
</evidence>
<dbReference type="EMBL" id="CM007647">
    <property type="protein sequence ID" value="ONM06372.1"/>
    <property type="molecule type" value="Genomic_DNA"/>
</dbReference>